<organism evidence="1 2">
    <name type="scientific">Ambrosiozyma monospora</name>
    <name type="common">Yeast</name>
    <name type="synonym">Endomycopsis monosporus</name>
    <dbReference type="NCBI Taxonomy" id="43982"/>
    <lineage>
        <taxon>Eukaryota</taxon>
        <taxon>Fungi</taxon>
        <taxon>Dikarya</taxon>
        <taxon>Ascomycota</taxon>
        <taxon>Saccharomycotina</taxon>
        <taxon>Pichiomycetes</taxon>
        <taxon>Pichiales</taxon>
        <taxon>Pichiaceae</taxon>
        <taxon>Ambrosiozyma</taxon>
    </lineage>
</organism>
<comment type="caution">
    <text evidence="1">The sequence shown here is derived from an EMBL/GenBank/DDBJ whole genome shotgun (WGS) entry which is preliminary data.</text>
</comment>
<protein>
    <submittedName>
        <fullName evidence="1">Unnamed protein product</fullName>
    </submittedName>
</protein>
<dbReference type="Proteomes" id="UP001165064">
    <property type="component" value="Unassembled WGS sequence"/>
</dbReference>
<name>A0ACB5T7S1_AMBMO</name>
<evidence type="ECO:0000313" key="2">
    <source>
        <dbReference type="Proteomes" id="UP001165064"/>
    </source>
</evidence>
<gene>
    <name evidence="1" type="ORF">Amon02_000578700</name>
</gene>
<accession>A0ACB5T7S1</accession>
<dbReference type="EMBL" id="BSXS01004356">
    <property type="protein sequence ID" value="GME82855.1"/>
    <property type="molecule type" value="Genomic_DNA"/>
</dbReference>
<reference evidence="1" key="1">
    <citation type="submission" date="2023-04" db="EMBL/GenBank/DDBJ databases">
        <title>Ambrosiozyma monospora NBRC 10751.</title>
        <authorList>
            <person name="Ichikawa N."/>
            <person name="Sato H."/>
            <person name="Tonouchi N."/>
        </authorList>
    </citation>
    <scope>NUCLEOTIDE SEQUENCE</scope>
    <source>
        <strain evidence="1">NBRC 10751</strain>
    </source>
</reference>
<evidence type="ECO:0000313" key="1">
    <source>
        <dbReference type="EMBL" id="GME82855.1"/>
    </source>
</evidence>
<sequence>MDPLADTKCPDSGIYLFPKTGSSSTSTSSSAAASGTPSSDSDAQKGYLKPQGQDGCLISNGHWYTTGTCATYTLSEASFGGYQLKSSKGDCAVTDDAGFTCGSSVTAGQFDYDSSTQEITYGGVSDWSADAVPSGTTQETVKSGSGSVTFKLTFSFN</sequence>
<keyword evidence="2" id="KW-1185">Reference proteome</keyword>
<proteinExistence type="predicted"/>